<dbReference type="EC" id="2.7.7.7" evidence="2"/>
<evidence type="ECO:0000259" key="7">
    <source>
        <dbReference type="Pfam" id="PF11799"/>
    </source>
</evidence>
<proteinExistence type="predicted"/>
<dbReference type="PANTHER" id="PTHR35369:SF2">
    <property type="entry name" value="BLR3025 PROTEIN"/>
    <property type="match status" value="1"/>
</dbReference>
<comment type="subunit">
    <text evidence="1">Monomer.</text>
</comment>
<comment type="catalytic activity">
    <reaction evidence="5">
        <text>DNA(n) + a 2'-deoxyribonucleoside 5'-triphosphate = DNA(n+1) + diphosphate</text>
        <dbReference type="Rhea" id="RHEA:22508"/>
        <dbReference type="Rhea" id="RHEA-COMP:17339"/>
        <dbReference type="Rhea" id="RHEA-COMP:17340"/>
        <dbReference type="ChEBI" id="CHEBI:33019"/>
        <dbReference type="ChEBI" id="CHEBI:61560"/>
        <dbReference type="ChEBI" id="CHEBI:173112"/>
        <dbReference type="EC" id="2.7.7.7"/>
    </reaction>
</comment>
<gene>
    <name evidence="8" type="ORF">Q0812_04375</name>
</gene>
<dbReference type="EMBL" id="JAUKTR010000001">
    <property type="protein sequence ID" value="MDO1558663.1"/>
    <property type="molecule type" value="Genomic_DNA"/>
</dbReference>
<comment type="function">
    <text evidence="4">Poorly processive, error-prone DNA polymerase involved in untargeted mutagenesis. Copies undamaged DNA at stalled replication forks, which arise in vivo from mismatched or misaligned primer ends. These misaligned primers can be extended by PolIV. Exhibits no 3'-5' exonuclease (proofreading) activity. May be involved in translesional synthesis, in conjunction with the beta clamp from PolIII.</text>
</comment>
<evidence type="ECO:0000256" key="4">
    <source>
        <dbReference type="ARBA" id="ARBA00025589"/>
    </source>
</evidence>
<evidence type="ECO:0000313" key="9">
    <source>
        <dbReference type="Proteomes" id="UP001169063"/>
    </source>
</evidence>
<evidence type="ECO:0000256" key="1">
    <source>
        <dbReference type="ARBA" id="ARBA00011245"/>
    </source>
</evidence>
<dbReference type="InterPro" id="IPR043502">
    <property type="entry name" value="DNA/RNA_pol_sf"/>
</dbReference>
<comment type="caution">
    <text evidence="8">The sequence shown here is derived from an EMBL/GenBank/DDBJ whole genome shotgun (WGS) entry which is preliminary data.</text>
</comment>
<sequence>MKRGHSSNRRRHLAVWFPYLATDRLASARPEGGAPLVLVDKDKGALRLTAADPEALAVGLHPGMTLADARARTPQLEAVPHDPAGDEVLLRRALIAFGRFSPMIALCRPHGLMLDVTGCAHLFDGEAGLVRRVRELAAQMGLQARTALARTPQTARALARFGPGGVVPEGEDRRVARALPISALELKPEEAQALRRAGLITLGDLDDRPRAAFAARFGRDFPHRLDLILGQADARITPVRPAPPVMADRVLAEPIQTDEAVEAVLSDLLAEVMAGLETRRCGARLFVLSVFRVDGHVRRIGVGTARPTRDARAVLRLFKERLAALAHPLDPGFGFDQLRLQAGRLQTIPAEQEAFEARSARTEALDALIDRLTARLGPEAVLKVEPVDTHLPERACRLTPAVQAAAAQAAWPEREPEQPPLRPLQLFDPPQPVEAISLAPDGPPARFRWRRITHQVTRAEGPERIEDEWWRKGRRVRDYYRVEDAEGRRFWLFRAGHFGEEPEPRWYVHGLFP</sequence>
<evidence type="ECO:0000256" key="2">
    <source>
        <dbReference type="ARBA" id="ARBA00012417"/>
    </source>
</evidence>
<dbReference type="InterPro" id="IPR050356">
    <property type="entry name" value="SulA_CellDiv_inhibitor"/>
</dbReference>
<dbReference type="Proteomes" id="UP001169063">
    <property type="component" value="Unassembled WGS sequence"/>
</dbReference>
<dbReference type="InterPro" id="IPR017961">
    <property type="entry name" value="DNA_pol_Y-fam_little_finger"/>
</dbReference>
<evidence type="ECO:0000259" key="6">
    <source>
        <dbReference type="Pfam" id="PF00817"/>
    </source>
</evidence>
<accession>A0ABT8SLD2</accession>
<dbReference type="SUPFAM" id="SSF56672">
    <property type="entry name" value="DNA/RNA polymerases"/>
    <property type="match status" value="1"/>
</dbReference>
<dbReference type="RefSeq" id="WP_302109066.1">
    <property type="nucleotide sequence ID" value="NZ_JAUKTR010000001.1"/>
</dbReference>
<keyword evidence="3" id="KW-0227">DNA damage</keyword>
<organism evidence="8 9">
    <name type="scientific">Peiella sedimenti</name>
    <dbReference type="NCBI Taxonomy" id="3061083"/>
    <lineage>
        <taxon>Bacteria</taxon>
        <taxon>Pseudomonadati</taxon>
        <taxon>Pseudomonadota</taxon>
        <taxon>Alphaproteobacteria</taxon>
        <taxon>Caulobacterales</taxon>
        <taxon>Caulobacteraceae</taxon>
        <taxon>Peiella</taxon>
    </lineage>
</organism>
<evidence type="ECO:0000256" key="3">
    <source>
        <dbReference type="ARBA" id="ARBA00022763"/>
    </source>
</evidence>
<keyword evidence="9" id="KW-1185">Reference proteome</keyword>
<reference evidence="8" key="1">
    <citation type="submission" date="2023-07" db="EMBL/GenBank/DDBJ databases">
        <title>Brevundimonas soil sp. nov., isolated from the soil of chemical plant.</title>
        <authorList>
            <person name="Wu N."/>
        </authorList>
    </citation>
    <scope>NUCLEOTIDE SEQUENCE</scope>
    <source>
        <strain evidence="8">XZ-24</strain>
    </source>
</reference>
<dbReference type="Pfam" id="PF00817">
    <property type="entry name" value="IMS"/>
    <property type="match status" value="1"/>
</dbReference>
<dbReference type="PANTHER" id="PTHR35369">
    <property type="entry name" value="BLR3025 PROTEIN-RELATED"/>
    <property type="match status" value="1"/>
</dbReference>
<dbReference type="InterPro" id="IPR001126">
    <property type="entry name" value="UmuC"/>
</dbReference>
<evidence type="ECO:0000313" key="8">
    <source>
        <dbReference type="EMBL" id="MDO1558663.1"/>
    </source>
</evidence>
<name>A0ABT8SLD2_9CAUL</name>
<dbReference type="CDD" id="cd03468">
    <property type="entry name" value="PolY_like"/>
    <property type="match status" value="1"/>
</dbReference>
<dbReference type="Pfam" id="PF11799">
    <property type="entry name" value="IMS_C"/>
    <property type="match status" value="1"/>
</dbReference>
<feature type="domain" description="DNA polymerase Y-family little finger" evidence="7">
    <location>
        <begin position="245"/>
        <end position="347"/>
    </location>
</feature>
<evidence type="ECO:0000256" key="5">
    <source>
        <dbReference type="ARBA" id="ARBA00049244"/>
    </source>
</evidence>
<feature type="domain" description="UmuC" evidence="6">
    <location>
        <begin position="34"/>
        <end position="158"/>
    </location>
</feature>
<protein>
    <recommendedName>
        <fullName evidence="2">DNA-directed DNA polymerase</fullName>
        <ecNumber evidence="2">2.7.7.7</ecNumber>
    </recommendedName>
</protein>